<evidence type="ECO:0000313" key="1">
    <source>
        <dbReference type="EMBL" id="EXK83098.1"/>
    </source>
</evidence>
<organism evidence="1 2">
    <name type="scientific">Fusarium oxysporum f. sp. raphani 54005</name>
    <dbReference type="NCBI Taxonomy" id="1089458"/>
    <lineage>
        <taxon>Eukaryota</taxon>
        <taxon>Fungi</taxon>
        <taxon>Dikarya</taxon>
        <taxon>Ascomycota</taxon>
        <taxon>Pezizomycotina</taxon>
        <taxon>Sordariomycetes</taxon>
        <taxon>Hypocreomycetidae</taxon>
        <taxon>Hypocreales</taxon>
        <taxon>Nectriaceae</taxon>
        <taxon>Fusarium</taxon>
        <taxon>Fusarium oxysporum species complex</taxon>
    </lineage>
</organism>
<dbReference type="Proteomes" id="UP000030663">
    <property type="component" value="Unassembled WGS sequence"/>
</dbReference>
<accession>X0BVZ4</accession>
<protein>
    <submittedName>
        <fullName evidence="1">Uncharacterized protein</fullName>
    </submittedName>
</protein>
<keyword evidence="2" id="KW-1185">Reference proteome</keyword>
<dbReference type="AlphaFoldDB" id="X0BVZ4"/>
<evidence type="ECO:0000313" key="2">
    <source>
        <dbReference type="Proteomes" id="UP000030663"/>
    </source>
</evidence>
<gene>
    <name evidence="1" type="ORF">FOQG_12616</name>
</gene>
<name>X0BVZ4_FUSOX</name>
<proteinExistence type="predicted"/>
<dbReference type="HOGENOM" id="CLU_2386258_0_0_1"/>
<reference evidence="1 2" key="1">
    <citation type="submission" date="2011-11" db="EMBL/GenBank/DDBJ databases">
        <title>The Genome Sequence of Fusarium oxysporum PHW815.</title>
        <authorList>
            <consortium name="The Broad Institute Genome Sequencing Platform"/>
            <person name="Ma L.-J."/>
            <person name="Gale L.R."/>
            <person name="Schwartz D.C."/>
            <person name="Zhou S."/>
            <person name="Corby-Kistler H."/>
            <person name="Young S.K."/>
            <person name="Zeng Q."/>
            <person name="Gargeya S."/>
            <person name="Fitzgerald M."/>
            <person name="Haas B."/>
            <person name="Abouelleil A."/>
            <person name="Alvarado L."/>
            <person name="Arachchi H.M."/>
            <person name="Berlin A."/>
            <person name="Brown A."/>
            <person name="Chapman S.B."/>
            <person name="Chen Z."/>
            <person name="Dunbar C."/>
            <person name="Freedman E."/>
            <person name="Gearin G."/>
            <person name="Goldberg J."/>
            <person name="Griggs A."/>
            <person name="Gujja S."/>
            <person name="Heiman D."/>
            <person name="Howarth C."/>
            <person name="Larson L."/>
            <person name="Lui A."/>
            <person name="MacDonald P.J.P."/>
            <person name="Montmayeur A."/>
            <person name="Murphy C."/>
            <person name="Neiman D."/>
            <person name="Pearson M."/>
            <person name="Priest M."/>
            <person name="Roberts A."/>
            <person name="Saif S."/>
            <person name="Shea T."/>
            <person name="Shenoy N."/>
            <person name="Sisk P."/>
            <person name="Stolte C."/>
            <person name="Sykes S."/>
            <person name="Wortman J."/>
            <person name="Nusbaum C."/>
            <person name="Birren B."/>
        </authorList>
    </citation>
    <scope>NUCLEOTIDE SEQUENCE [LARGE SCALE GENOMIC DNA]</scope>
    <source>
        <strain evidence="1 2">54005</strain>
    </source>
</reference>
<sequence length="94" mass="10201">MMPGPSGVACIKGPVLHEDAWLKRGTAPHDGSAELGCPQWKLTETLSLGRVNVLMMSIDRSMNDCLFNDIKSVGLGLDCAGVDMQRRMEKKKVG</sequence>
<dbReference type="EMBL" id="JH658406">
    <property type="protein sequence ID" value="EXK83098.1"/>
    <property type="molecule type" value="Genomic_DNA"/>
</dbReference>